<organism evidence="1">
    <name type="scientific">marine sediment metagenome</name>
    <dbReference type="NCBI Taxonomy" id="412755"/>
    <lineage>
        <taxon>unclassified sequences</taxon>
        <taxon>metagenomes</taxon>
        <taxon>ecological metagenomes</taxon>
    </lineage>
</organism>
<accession>X0XU87</accession>
<proteinExistence type="predicted"/>
<dbReference type="EMBL" id="BARS01059625">
    <property type="protein sequence ID" value="GAG46809.1"/>
    <property type="molecule type" value="Genomic_DNA"/>
</dbReference>
<comment type="caution">
    <text evidence="1">The sequence shown here is derived from an EMBL/GenBank/DDBJ whole genome shotgun (WGS) entry which is preliminary data.</text>
</comment>
<gene>
    <name evidence="1" type="ORF">S01H1_86238</name>
</gene>
<protein>
    <submittedName>
        <fullName evidence="1">Uncharacterized protein</fullName>
    </submittedName>
</protein>
<reference evidence="1" key="1">
    <citation type="journal article" date="2014" name="Front. Microbiol.">
        <title>High frequency of phylogenetically diverse reductive dehalogenase-homologous genes in deep subseafloor sedimentary metagenomes.</title>
        <authorList>
            <person name="Kawai M."/>
            <person name="Futagami T."/>
            <person name="Toyoda A."/>
            <person name="Takaki Y."/>
            <person name="Nishi S."/>
            <person name="Hori S."/>
            <person name="Arai W."/>
            <person name="Tsubouchi T."/>
            <person name="Morono Y."/>
            <person name="Uchiyama I."/>
            <person name="Ito T."/>
            <person name="Fujiyama A."/>
            <person name="Inagaki F."/>
            <person name="Takami H."/>
        </authorList>
    </citation>
    <scope>NUCLEOTIDE SEQUENCE</scope>
    <source>
        <strain evidence="1">Expedition CK06-06</strain>
    </source>
</reference>
<feature type="non-terminal residue" evidence="1">
    <location>
        <position position="1"/>
    </location>
</feature>
<sequence length="36" mass="3873">EIVGSLGVKIEKERNVLALRSAPKLKTEIPIALSAK</sequence>
<dbReference type="AlphaFoldDB" id="X0XU87"/>
<name>X0XU87_9ZZZZ</name>
<feature type="non-terminal residue" evidence="1">
    <location>
        <position position="36"/>
    </location>
</feature>
<evidence type="ECO:0000313" key="1">
    <source>
        <dbReference type="EMBL" id="GAG46809.1"/>
    </source>
</evidence>